<feature type="domain" description="FAD dependent oxidoreductase" evidence="11">
    <location>
        <begin position="566"/>
        <end position="887"/>
    </location>
</feature>
<feature type="compositionally biased region" description="Polar residues" evidence="9">
    <location>
        <begin position="311"/>
        <end position="339"/>
    </location>
</feature>
<sequence>MGGAPYLYTPSINNGSTFDFNPRAYSQASYAASIEKQSPKPKQQGPLVDLNRHPDSWMVVTPNATNVEPMPPNTRVKVLTCRGIQLLFRILQLIGALGLFVCTICIRGTQDVQGWIMRIPPAYDALLNLYAIYHLVRPAHSRPAGSSASYNFFALMMDTGLIPFYVYTAMFSYSNYMQVPGTEGRWRTFFGTDDATAKVLWTIFLTSCTLGGLHVLSIILDIPLLVWFRKISNMPPDMNPLDTNPKVSKHKYKNSELSTSTLTSEQKHLSMQSTDSLPVGLPSPQYRQIPFSHSRLHSDATFNPHTLESARYQRSNPASPTKTGSFYAQPSSARGSRASTFVAPHLAPSNPNDVHSPFAGHAFPFPPGQDRASYVASRPSSAVRQNTSSPAPQAAQDPREAKQQQSQGLLRDKRENWYVFDEGSDLGSPVRGNTPAPRPGSALTTSGNERVPVVPPKSEMRKSVVEMPNSGGYLGPYDGGNKENLNAEGIRRQLTVSSSVYSDDQSVVSMGTARVQRYYGDLADGRGRYEQDVMAQRGGNGDRVVSRTGVELEDNGPVGDVRGRNVIHAGLYYGTTTLKSRLCTRGKSLLYALCEKHSIPHRQLGKWIVAQDSAQFSSLEQIHANATALSIPTRFLTTSDLATEPSVRAQAGALLSSTTGILDSHTYMAYLHASFTESGGDMAFCADVVGIEAPTASSGEWKIHARSGEETYTVSAETVVNSAGLQAVQIANMVLPESRHLKAFYAKGTYYSYAAKEPRPKVLVYPVVREGHGGLGTHLTLDLQGRVRFGPDVQWVEEPDYTPNEDGERFEEALGEIREYLPSVEGGKMEVDYCGVRPKLKGKEGGGGTDFYVVREEGFGGTLVNLCGIESPGLTSSLAIGEMVEELLYK</sequence>
<dbReference type="Gene3D" id="3.50.50.60">
    <property type="entry name" value="FAD/NAD(P)-binding domain"/>
    <property type="match status" value="1"/>
</dbReference>
<dbReference type="Pfam" id="PF01266">
    <property type="entry name" value="DAO"/>
    <property type="match status" value="1"/>
</dbReference>
<dbReference type="OrthoDB" id="5404940at2759"/>
<evidence type="ECO:0000313" key="13">
    <source>
        <dbReference type="Proteomes" id="UP000243723"/>
    </source>
</evidence>
<gene>
    <name evidence="12" type="ORF">B9Z65_2087</name>
</gene>
<dbReference type="Proteomes" id="UP000243723">
    <property type="component" value="Unassembled WGS sequence"/>
</dbReference>
<keyword evidence="4" id="KW-0560">Oxidoreductase</keyword>
<comment type="similarity">
    <text evidence="6">Belongs to the L2HGDH family.</text>
</comment>
<organism evidence="12 13">
    <name type="scientific">Elsinoe australis</name>
    <dbReference type="NCBI Taxonomy" id="40998"/>
    <lineage>
        <taxon>Eukaryota</taxon>
        <taxon>Fungi</taxon>
        <taxon>Dikarya</taxon>
        <taxon>Ascomycota</taxon>
        <taxon>Pezizomycotina</taxon>
        <taxon>Dothideomycetes</taxon>
        <taxon>Dothideomycetidae</taxon>
        <taxon>Myriangiales</taxon>
        <taxon>Elsinoaceae</taxon>
        <taxon>Elsinoe</taxon>
    </lineage>
</organism>
<reference evidence="12 13" key="1">
    <citation type="submission" date="2017-05" db="EMBL/GenBank/DDBJ databases">
        <title>Draft genome sequence of Elsinoe australis.</title>
        <authorList>
            <person name="Cheng Q."/>
        </authorList>
    </citation>
    <scope>NUCLEOTIDE SEQUENCE [LARGE SCALE GENOMIC DNA]</scope>
    <source>
        <strain evidence="12 13">NL1</strain>
    </source>
</reference>
<evidence type="ECO:0000256" key="4">
    <source>
        <dbReference type="ARBA" id="ARBA00023002"/>
    </source>
</evidence>
<evidence type="ECO:0000256" key="9">
    <source>
        <dbReference type="SAM" id="MobiDB-lite"/>
    </source>
</evidence>
<feature type="region of interest" description="Disordered" evidence="9">
    <location>
        <begin position="311"/>
        <end position="459"/>
    </location>
</feature>
<dbReference type="InterPro" id="IPR036188">
    <property type="entry name" value="FAD/NAD-bd_sf"/>
</dbReference>
<keyword evidence="10" id="KW-1133">Transmembrane helix</keyword>
<comment type="catalytic activity">
    <reaction evidence="5">
        <text>(S)-2-hydroxyglutarate + A = 2-oxoglutarate + AH2</text>
        <dbReference type="Rhea" id="RHEA:21252"/>
        <dbReference type="ChEBI" id="CHEBI:13193"/>
        <dbReference type="ChEBI" id="CHEBI:16782"/>
        <dbReference type="ChEBI" id="CHEBI:16810"/>
        <dbReference type="ChEBI" id="CHEBI:17499"/>
        <dbReference type="EC" id="1.1.99.2"/>
    </reaction>
</comment>
<evidence type="ECO:0000259" key="11">
    <source>
        <dbReference type="Pfam" id="PF01266"/>
    </source>
</evidence>
<dbReference type="EMBL" id="NHZQ01000412">
    <property type="protein sequence ID" value="PSK37345.1"/>
    <property type="molecule type" value="Genomic_DNA"/>
</dbReference>
<feature type="transmembrane region" description="Helical" evidence="10">
    <location>
        <begin position="86"/>
        <end position="109"/>
    </location>
</feature>
<comment type="cofactor">
    <cofactor evidence="1">
        <name>FAD</name>
        <dbReference type="ChEBI" id="CHEBI:57692"/>
    </cofactor>
</comment>
<evidence type="ECO:0000256" key="6">
    <source>
        <dbReference type="ARBA" id="ARBA00037941"/>
    </source>
</evidence>
<keyword evidence="3" id="KW-0274">FAD</keyword>
<feature type="transmembrane region" description="Helical" evidence="10">
    <location>
        <begin position="148"/>
        <end position="167"/>
    </location>
</feature>
<evidence type="ECO:0000256" key="2">
    <source>
        <dbReference type="ARBA" id="ARBA00022630"/>
    </source>
</evidence>
<evidence type="ECO:0000256" key="7">
    <source>
        <dbReference type="ARBA" id="ARBA00038878"/>
    </source>
</evidence>
<feature type="compositionally biased region" description="Polar residues" evidence="9">
    <location>
        <begin position="378"/>
        <end position="391"/>
    </location>
</feature>
<evidence type="ECO:0000256" key="10">
    <source>
        <dbReference type="SAM" id="Phobius"/>
    </source>
</evidence>
<feature type="transmembrane region" description="Helical" evidence="10">
    <location>
        <begin position="199"/>
        <end position="228"/>
    </location>
</feature>
<protein>
    <recommendedName>
        <fullName evidence="8">L-2-hydroxyglutarate dehydrogenase, mitochondrial</fullName>
        <ecNumber evidence="7">1.1.99.2</ecNumber>
    </recommendedName>
</protein>
<evidence type="ECO:0000256" key="1">
    <source>
        <dbReference type="ARBA" id="ARBA00001974"/>
    </source>
</evidence>
<accession>A0A2P7YN16</accession>
<dbReference type="GO" id="GO:0047545">
    <property type="term" value="F:(S)-2-hydroxyglutarate dehydrogenase activity"/>
    <property type="evidence" value="ECO:0007669"/>
    <property type="project" value="UniProtKB-EC"/>
</dbReference>
<proteinExistence type="inferred from homology"/>
<name>A0A2P7YN16_9PEZI</name>
<keyword evidence="10" id="KW-0472">Membrane</keyword>
<dbReference type="InterPro" id="IPR006076">
    <property type="entry name" value="FAD-dep_OxRdtase"/>
</dbReference>
<keyword evidence="10" id="KW-0812">Transmembrane</keyword>
<dbReference type="STRING" id="40998.A0A2P7YN16"/>
<dbReference type="SUPFAM" id="SSF51905">
    <property type="entry name" value="FAD/NAD(P)-binding domain"/>
    <property type="match status" value="1"/>
</dbReference>
<dbReference type="Gene3D" id="3.30.9.10">
    <property type="entry name" value="D-Amino Acid Oxidase, subunit A, domain 2"/>
    <property type="match status" value="1"/>
</dbReference>
<dbReference type="AlphaFoldDB" id="A0A2P7YN16"/>
<evidence type="ECO:0000313" key="12">
    <source>
        <dbReference type="EMBL" id="PSK37345.1"/>
    </source>
</evidence>
<feature type="region of interest" description="Disordered" evidence="9">
    <location>
        <begin position="257"/>
        <end position="284"/>
    </location>
</feature>
<comment type="caution">
    <text evidence="12">The sequence shown here is derived from an EMBL/GenBank/DDBJ whole genome shotgun (WGS) entry which is preliminary data.</text>
</comment>
<keyword evidence="13" id="KW-1185">Reference proteome</keyword>
<keyword evidence="2" id="KW-0285">Flavoprotein</keyword>
<evidence type="ECO:0000256" key="3">
    <source>
        <dbReference type="ARBA" id="ARBA00022827"/>
    </source>
</evidence>
<dbReference type="PANTHER" id="PTHR43104:SF4">
    <property type="entry name" value="L-2-HYDROXYGLUTARATE DEHYDROGENASE, MITOCHONDRIAL"/>
    <property type="match status" value="1"/>
</dbReference>
<dbReference type="PANTHER" id="PTHR43104">
    <property type="entry name" value="L-2-HYDROXYGLUTARATE DEHYDROGENASE, MITOCHONDRIAL"/>
    <property type="match status" value="1"/>
</dbReference>
<evidence type="ECO:0000256" key="5">
    <source>
        <dbReference type="ARBA" id="ARBA00036066"/>
    </source>
</evidence>
<evidence type="ECO:0000256" key="8">
    <source>
        <dbReference type="ARBA" id="ARBA00041137"/>
    </source>
</evidence>
<dbReference type="EC" id="1.1.99.2" evidence="7"/>